<dbReference type="InterPro" id="IPR036388">
    <property type="entry name" value="WH-like_DNA-bd_sf"/>
</dbReference>
<keyword evidence="3" id="KW-0804">Transcription</keyword>
<dbReference type="PANTHER" id="PTHR42756">
    <property type="entry name" value="TRANSCRIPTIONAL REGULATOR, MARR"/>
    <property type="match status" value="1"/>
</dbReference>
<feature type="domain" description="HTH marR-type" evidence="4">
    <location>
        <begin position="24"/>
        <end position="156"/>
    </location>
</feature>
<evidence type="ECO:0000259" key="4">
    <source>
        <dbReference type="PROSITE" id="PS50995"/>
    </source>
</evidence>
<name>A0AA42BPY0_9BACI</name>
<reference evidence="5" key="1">
    <citation type="submission" date="2022-07" db="EMBL/GenBank/DDBJ databases">
        <authorList>
            <person name="Li W.-J."/>
            <person name="Deng Q.-Q."/>
        </authorList>
    </citation>
    <scope>NUCLEOTIDE SEQUENCE</scope>
    <source>
        <strain evidence="5">SYSU M60031</strain>
    </source>
</reference>
<organism evidence="5 6">
    <name type="scientific">Ectobacillus ponti</name>
    <dbReference type="NCBI Taxonomy" id="2961894"/>
    <lineage>
        <taxon>Bacteria</taxon>
        <taxon>Bacillati</taxon>
        <taxon>Bacillota</taxon>
        <taxon>Bacilli</taxon>
        <taxon>Bacillales</taxon>
        <taxon>Bacillaceae</taxon>
        <taxon>Ectobacillus</taxon>
    </lineage>
</organism>
<dbReference type="InterPro" id="IPR036390">
    <property type="entry name" value="WH_DNA-bd_sf"/>
</dbReference>
<evidence type="ECO:0000313" key="5">
    <source>
        <dbReference type="EMBL" id="MCP8969267.1"/>
    </source>
</evidence>
<keyword evidence="1" id="KW-0805">Transcription regulation</keyword>
<dbReference type="EMBL" id="JANCLT010000005">
    <property type="protein sequence ID" value="MCP8969267.1"/>
    <property type="molecule type" value="Genomic_DNA"/>
</dbReference>
<dbReference type="Proteomes" id="UP001156102">
    <property type="component" value="Unassembled WGS sequence"/>
</dbReference>
<evidence type="ECO:0000256" key="3">
    <source>
        <dbReference type="ARBA" id="ARBA00023163"/>
    </source>
</evidence>
<dbReference type="SUPFAM" id="SSF46785">
    <property type="entry name" value="Winged helix' DNA-binding domain"/>
    <property type="match status" value="1"/>
</dbReference>
<gene>
    <name evidence="5" type="ORF">NK662_12030</name>
</gene>
<comment type="caution">
    <text evidence="5">The sequence shown here is derived from an EMBL/GenBank/DDBJ whole genome shotgun (WGS) entry which is preliminary data.</text>
</comment>
<dbReference type="PRINTS" id="PR00598">
    <property type="entry name" value="HTHMARR"/>
</dbReference>
<dbReference type="InterPro" id="IPR000835">
    <property type="entry name" value="HTH_MarR-typ"/>
</dbReference>
<dbReference type="SMART" id="SM00347">
    <property type="entry name" value="HTH_MARR"/>
    <property type="match status" value="1"/>
</dbReference>
<keyword evidence="6" id="KW-1185">Reference proteome</keyword>
<dbReference type="PANTHER" id="PTHR42756:SF1">
    <property type="entry name" value="TRANSCRIPTIONAL REPRESSOR OF EMRAB OPERON"/>
    <property type="match status" value="1"/>
</dbReference>
<keyword evidence="2" id="KW-0238">DNA-binding</keyword>
<dbReference type="PROSITE" id="PS50995">
    <property type="entry name" value="HTH_MARR_2"/>
    <property type="match status" value="1"/>
</dbReference>
<dbReference type="RefSeq" id="WP_254759177.1">
    <property type="nucleotide sequence ID" value="NZ_JANCLT010000005.1"/>
</dbReference>
<dbReference type="GO" id="GO:0003677">
    <property type="term" value="F:DNA binding"/>
    <property type="evidence" value="ECO:0007669"/>
    <property type="project" value="UniProtKB-KW"/>
</dbReference>
<dbReference type="GO" id="GO:0003700">
    <property type="term" value="F:DNA-binding transcription factor activity"/>
    <property type="evidence" value="ECO:0007669"/>
    <property type="project" value="InterPro"/>
</dbReference>
<dbReference type="Pfam" id="PF01047">
    <property type="entry name" value="MarR"/>
    <property type="match status" value="1"/>
</dbReference>
<evidence type="ECO:0000256" key="2">
    <source>
        <dbReference type="ARBA" id="ARBA00023125"/>
    </source>
</evidence>
<protein>
    <submittedName>
        <fullName evidence="5">MarR family transcriptional regulator</fullName>
    </submittedName>
</protein>
<sequence length="169" mass="19445">MKAPIKSGFQIDMKHLGLLSEEQPFDLLMQLVRVTRELEHELTSKLAYFELSNGKLKVLLSLLQYERPLNPSELADLASVTRSTITGLLDGLEKDGFISRSPLEDRRKTAVCLTEKGREVIRILTPLYTNHVMNTFSKITKEEQQLFMSLLYKIKEGLQHARKHTMFPE</sequence>
<dbReference type="Gene3D" id="1.10.10.10">
    <property type="entry name" value="Winged helix-like DNA-binding domain superfamily/Winged helix DNA-binding domain"/>
    <property type="match status" value="1"/>
</dbReference>
<proteinExistence type="predicted"/>
<accession>A0AA42BPY0</accession>
<dbReference type="AlphaFoldDB" id="A0AA42BPY0"/>
<evidence type="ECO:0000256" key="1">
    <source>
        <dbReference type="ARBA" id="ARBA00023015"/>
    </source>
</evidence>
<evidence type="ECO:0000313" key="6">
    <source>
        <dbReference type="Proteomes" id="UP001156102"/>
    </source>
</evidence>